<gene>
    <name evidence="6" type="ordered locus">Plav_3606</name>
</gene>
<dbReference type="STRING" id="402881.Plav_3606"/>
<organism evidence="6 7">
    <name type="scientific">Parvibaculum lavamentivorans (strain DS-1 / DSM 13023 / NCIMB 13966)</name>
    <dbReference type="NCBI Taxonomy" id="402881"/>
    <lineage>
        <taxon>Bacteria</taxon>
        <taxon>Pseudomonadati</taxon>
        <taxon>Pseudomonadota</taxon>
        <taxon>Alphaproteobacteria</taxon>
        <taxon>Hyphomicrobiales</taxon>
        <taxon>Parvibaculaceae</taxon>
        <taxon>Parvibaculum</taxon>
    </lineage>
</organism>
<dbReference type="EMBL" id="CP000774">
    <property type="protein sequence ID" value="ABS65204.1"/>
    <property type="molecule type" value="Genomic_DNA"/>
</dbReference>
<evidence type="ECO:0000256" key="1">
    <source>
        <dbReference type="ARBA" id="ARBA00022553"/>
    </source>
</evidence>
<evidence type="ECO:0000259" key="4">
    <source>
        <dbReference type="PROSITE" id="PS50043"/>
    </source>
</evidence>
<protein>
    <submittedName>
        <fullName evidence="6">Two component transcriptional regulator, LuxR family</fullName>
    </submittedName>
</protein>
<keyword evidence="1 3" id="KW-0597">Phosphoprotein</keyword>
<evidence type="ECO:0000256" key="2">
    <source>
        <dbReference type="ARBA" id="ARBA00023125"/>
    </source>
</evidence>
<dbReference type="GO" id="GO:0006355">
    <property type="term" value="P:regulation of DNA-templated transcription"/>
    <property type="evidence" value="ECO:0007669"/>
    <property type="project" value="InterPro"/>
</dbReference>
<dbReference type="SMART" id="SM00421">
    <property type="entry name" value="HTH_LUXR"/>
    <property type="match status" value="1"/>
</dbReference>
<dbReference type="OrthoDB" id="9814495at2"/>
<dbReference type="PROSITE" id="PS50043">
    <property type="entry name" value="HTH_LUXR_2"/>
    <property type="match status" value="1"/>
</dbReference>
<feature type="modified residue" description="4-aspartylphosphate" evidence="3">
    <location>
        <position position="57"/>
    </location>
</feature>
<dbReference type="Gene3D" id="3.40.50.2300">
    <property type="match status" value="1"/>
</dbReference>
<evidence type="ECO:0000313" key="7">
    <source>
        <dbReference type="Proteomes" id="UP000006377"/>
    </source>
</evidence>
<dbReference type="CDD" id="cd17535">
    <property type="entry name" value="REC_NarL-like"/>
    <property type="match status" value="1"/>
</dbReference>
<dbReference type="AlphaFoldDB" id="A7HZ71"/>
<proteinExistence type="predicted"/>
<dbReference type="InterPro" id="IPR001789">
    <property type="entry name" value="Sig_transdc_resp-reg_receiver"/>
</dbReference>
<dbReference type="InterPro" id="IPR000792">
    <property type="entry name" value="Tscrpt_reg_LuxR_C"/>
</dbReference>
<dbReference type="SUPFAM" id="SSF46894">
    <property type="entry name" value="C-terminal effector domain of the bipartite response regulators"/>
    <property type="match status" value="1"/>
</dbReference>
<accession>A7HZ71</accession>
<dbReference type="Gene3D" id="1.10.10.10">
    <property type="entry name" value="Winged helix-like DNA-binding domain superfamily/Winged helix DNA-binding domain"/>
    <property type="match status" value="1"/>
</dbReference>
<dbReference type="SUPFAM" id="SSF52172">
    <property type="entry name" value="CheY-like"/>
    <property type="match status" value="1"/>
</dbReference>
<keyword evidence="7" id="KW-1185">Reference proteome</keyword>
<dbReference type="GO" id="GO:0000160">
    <property type="term" value="P:phosphorelay signal transduction system"/>
    <property type="evidence" value="ECO:0007669"/>
    <property type="project" value="InterPro"/>
</dbReference>
<feature type="domain" description="Response regulatory" evidence="5">
    <location>
        <begin position="5"/>
        <end position="122"/>
    </location>
</feature>
<dbReference type="InterPro" id="IPR016032">
    <property type="entry name" value="Sig_transdc_resp-reg_C-effctor"/>
</dbReference>
<sequence>MAEERIIVADDHPVFRMGMRHILARVSPGAAIEEAGTFEEVLALSRSGAAPAMFVLDLVFPGFAAETSIADLRRRFPRATLAIVSMADDAETIDLVMAAGADGFVGKAVPPEEIAEALGAIRAGEIVVRSAAPDLPSAPGRAAGEDEVQLSPRQREVLRLVATGMTNKEIGRQLGISPVTARMHVSALLRTLGVPSRAAAAAVADRLL</sequence>
<dbReference type="PANTHER" id="PTHR45566">
    <property type="entry name" value="HTH-TYPE TRANSCRIPTIONAL REGULATOR YHJB-RELATED"/>
    <property type="match status" value="1"/>
</dbReference>
<evidence type="ECO:0000256" key="3">
    <source>
        <dbReference type="PROSITE-ProRule" id="PRU00169"/>
    </source>
</evidence>
<dbReference type="RefSeq" id="WP_012112464.1">
    <property type="nucleotide sequence ID" value="NC_009719.1"/>
</dbReference>
<evidence type="ECO:0000259" key="5">
    <source>
        <dbReference type="PROSITE" id="PS50110"/>
    </source>
</evidence>
<feature type="domain" description="HTH luxR-type" evidence="4">
    <location>
        <begin position="143"/>
        <end position="208"/>
    </location>
</feature>
<dbReference type="CDD" id="cd06170">
    <property type="entry name" value="LuxR_C_like"/>
    <property type="match status" value="1"/>
</dbReference>
<evidence type="ECO:0000313" key="6">
    <source>
        <dbReference type="EMBL" id="ABS65204.1"/>
    </source>
</evidence>
<dbReference type="GO" id="GO:0003677">
    <property type="term" value="F:DNA binding"/>
    <property type="evidence" value="ECO:0007669"/>
    <property type="project" value="UniProtKB-KW"/>
</dbReference>
<dbReference type="HOGENOM" id="CLU_000445_90_8_5"/>
<dbReference type="KEGG" id="pla:Plav_3606"/>
<dbReference type="PROSITE" id="PS50110">
    <property type="entry name" value="RESPONSE_REGULATORY"/>
    <property type="match status" value="1"/>
</dbReference>
<dbReference type="InterPro" id="IPR051015">
    <property type="entry name" value="EvgA-like"/>
</dbReference>
<dbReference type="Pfam" id="PF00196">
    <property type="entry name" value="GerE"/>
    <property type="match status" value="1"/>
</dbReference>
<name>A7HZ71_PARL1</name>
<dbReference type="InterPro" id="IPR011006">
    <property type="entry name" value="CheY-like_superfamily"/>
</dbReference>
<dbReference type="eggNOG" id="COG2197">
    <property type="taxonomic scope" value="Bacteria"/>
</dbReference>
<dbReference type="PRINTS" id="PR00038">
    <property type="entry name" value="HTHLUXR"/>
</dbReference>
<keyword evidence="2" id="KW-0238">DNA-binding</keyword>
<dbReference type="InterPro" id="IPR058245">
    <property type="entry name" value="NreC/VraR/RcsB-like_REC"/>
</dbReference>
<dbReference type="SMART" id="SM00448">
    <property type="entry name" value="REC"/>
    <property type="match status" value="1"/>
</dbReference>
<dbReference type="InterPro" id="IPR036388">
    <property type="entry name" value="WH-like_DNA-bd_sf"/>
</dbReference>
<dbReference type="PANTHER" id="PTHR45566:SF2">
    <property type="entry name" value="NARL SUBFAMILY"/>
    <property type="match status" value="1"/>
</dbReference>
<dbReference type="Proteomes" id="UP000006377">
    <property type="component" value="Chromosome"/>
</dbReference>
<reference evidence="6 7" key="1">
    <citation type="journal article" date="2011" name="Stand. Genomic Sci.">
        <title>Complete genome sequence of Parvibaculum lavamentivorans type strain (DS-1(T)).</title>
        <authorList>
            <person name="Schleheck D."/>
            <person name="Weiss M."/>
            <person name="Pitluck S."/>
            <person name="Bruce D."/>
            <person name="Land M.L."/>
            <person name="Han S."/>
            <person name="Saunders E."/>
            <person name="Tapia R."/>
            <person name="Detter C."/>
            <person name="Brettin T."/>
            <person name="Han J."/>
            <person name="Woyke T."/>
            <person name="Goodwin L."/>
            <person name="Pennacchio L."/>
            <person name="Nolan M."/>
            <person name="Cook A.M."/>
            <person name="Kjelleberg S."/>
            <person name="Thomas T."/>
        </authorList>
    </citation>
    <scope>NUCLEOTIDE SEQUENCE [LARGE SCALE GENOMIC DNA]</scope>
    <source>
        <strain evidence="7">DS-1 / DSM 13023 / NCIMB 13966</strain>
    </source>
</reference>
<dbReference type="Pfam" id="PF00072">
    <property type="entry name" value="Response_reg"/>
    <property type="match status" value="1"/>
</dbReference>